<dbReference type="Proteomes" id="UP000013827">
    <property type="component" value="Unassembled WGS sequence"/>
</dbReference>
<feature type="signal peptide" evidence="5">
    <location>
        <begin position="1"/>
        <end position="15"/>
    </location>
</feature>
<keyword evidence="3" id="KW-0378">Hydrolase</keyword>
<accession>A0A0D3IA27</accession>
<sequence length="421" mass="46483">MRATLLQLLAPTCYALPTLHPSQSAELQQPQASPLQLHAATGRSLSSASPGSCFRYCSWNSYEWTTKAKYEDAEAACADNGMRLCTESELMADVCCATGCGYDGAERQYCGDGGATALAAGFAPDLATCQQRCESSSGCSFVSYFTTKWCRLTATCDTVWTDRTSATHHTVSVYTCTAPPPPPNFLLIYSDDQSFEEFGAYGGEVHTPNLDKLANEGVKFMGGHYPAGGPVSIEWNTYLVQGDLTIATALQDHGYLTGAVGKWHLGAPRLIYPYDPSPDYQDHPFLEKQNNLTRDHCREFGFTVCDRVYRSNVGAVEVNNDIPFELKYHNLEWVTGGARDFLEQAEQAKLPWFLYYAFTAPHGPPIKFSLEKKEYITPLGILYDDMKDAPQEHLQPRHTVRDRALAAGIVDRDMQATAHTG</sequence>
<evidence type="ECO:0000256" key="4">
    <source>
        <dbReference type="ARBA" id="ARBA00022837"/>
    </source>
</evidence>
<organism evidence="7 8">
    <name type="scientific">Emiliania huxleyi (strain CCMP1516)</name>
    <dbReference type="NCBI Taxonomy" id="280463"/>
    <lineage>
        <taxon>Eukaryota</taxon>
        <taxon>Haptista</taxon>
        <taxon>Haptophyta</taxon>
        <taxon>Prymnesiophyceae</taxon>
        <taxon>Isochrysidales</taxon>
        <taxon>Noelaerhabdaceae</taxon>
        <taxon>Emiliania</taxon>
    </lineage>
</organism>
<evidence type="ECO:0000259" key="6">
    <source>
        <dbReference type="Pfam" id="PF00884"/>
    </source>
</evidence>
<comment type="similarity">
    <text evidence="1">Belongs to the sulfatase family.</text>
</comment>
<dbReference type="InterPro" id="IPR017850">
    <property type="entry name" value="Alkaline_phosphatase_core_sf"/>
</dbReference>
<protein>
    <recommendedName>
        <fullName evidence="6">Sulfatase N-terminal domain-containing protein</fullName>
    </recommendedName>
</protein>
<dbReference type="PROSITE" id="PS00149">
    <property type="entry name" value="SULFATASE_2"/>
    <property type="match status" value="1"/>
</dbReference>
<evidence type="ECO:0000313" key="8">
    <source>
        <dbReference type="Proteomes" id="UP000013827"/>
    </source>
</evidence>
<reference evidence="8" key="1">
    <citation type="journal article" date="2013" name="Nature">
        <title>Pan genome of the phytoplankton Emiliania underpins its global distribution.</title>
        <authorList>
            <person name="Read B.A."/>
            <person name="Kegel J."/>
            <person name="Klute M.J."/>
            <person name="Kuo A."/>
            <person name="Lefebvre S.C."/>
            <person name="Maumus F."/>
            <person name="Mayer C."/>
            <person name="Miller J."/>
            <person name="Monier A."/>
            <person name="Salamov A."/>
            <person name="Young J."/>
            <person name="Aguilar M."/>
            <person name="Claverie J.M."/>
            <person name="Frickenhaus S."/>
            <person name="Gonzalez K."/>
            <person name="Herman E.K."/>
            <person name="Lin Y.C."/>
            <person name="Napier J."/>
            <person name="Ogata H."/>
            <person name="Sarno A.F."/>
            <person name="Shmutz J."/>
            <person name="Schroeder D."/>
            <person name="de Vargas C."/>
            <person name="Verret F."/>
            <person name="von Dassow P."/>
            <person name="Valentin K."/>
            <person name="Van de Peer Y."/>
            <person name="Wheeler G."/>
            <person name="Dacks J.B."/>
            <person name="Delwiche C.F."/>
            <person name="Dyhrman S.T."/>
            <person name="Glockner G."/>
            <person name="John U."/>
            <person name="Richards T."/>
            <person name="Worden A.Z."/>
            <person name="Zhang X."/>
            <person name="Grigoriev I.V."/>
            <person name="Allen A.E."/>
            <person name="Bidle K."/>
            <person name="Borodovsky M."/>
            <person name="Bowler C."/>
            <person name="Brownlee C."/>
            <person name="Cock J.M."/>
            <person name="Elias M."/>
            <person name="Gladyshev V.N."/>
            <person name="Groth M."/>
            <person name="Guda C."/>
            <person name="Hadaegh A."/>
            <person name="Iglesias-Rodriguez M.D."/>
            <person name="Jenkins J."/>
            <person name="Jones B.M."/>
            <person name="Lawson T."/>
            <person name="Leese F."/>
            <person name="Lindquist E."/>
            <person name="Lobanov A."/>
            <person name="Lomsadze A."/>
            <person name="Malik S.B."/>
            <person name="Marsh M.E."/>
            <person name="Mackinder L."/>
            <person name="Mock T."/>
            <person name="Mueller-Roeber B."/>
            <person name="Pagarete A."/>
            <person name="Parker M."/>
            <person name="Probert I."/>
            <person name="Quesneville H."/>
            <person name="Raines C."/>
            <person name="Rensing S.A."/>
            <person name="Riano-Pachon D.M."/>
            <person name="Richier S."/>
            <person name="Rokitta S."/>
            <person name="Shiraiwa Y."/>
            <person name="Soanes D.M."/>
            <person name="van der Giezen M."/>
            <person name="Wahlund T.M."/>
            <person name="Williams B."/>
            <person name="Wilson W."/>
            <person name="Wolfe G."/>
            <person name="Wurch L.L."/>
        </authorList>
    </citation>
    <scope>NUCLEOTIDE SEQUENCE</scope>
</reference>
<dbReference type="AlphaFoldDB" id="A0A0D3IA27"/>
<reference evidence="7" key="2">
    <citation type="submission" date="2024-10" db="UniProtKB">
        <authorList>
            <consortium name="EnsemblProtists"/>
        </authorList>
    </citation>
    <scope>IDENTIFICATION</scope>
</reference>
<dbReference type="PaxDb" id="2903-EOD08112"/>
<keyword evidence="4" id="KW-0106">Calcium</keyword>
<feature type="domain" description="Sulfatase N-terminal" evidence="6">
    <location>
        <begin position="183"/>
        <end position="365"/>
    </location>
</feature>
<dbReference type="HOGENOM" id="CLU_652893_0_0_1"/>
<dbReference type="InterPro" id="IPR000917">
    <property type="entry name" value="Sulfatase_N"/>
</dbReference>
<dbReference type="GO" id="GO:0004065">
    <property type="term" value="F:arylsulfatase activity"/>
    <property type="evidence" value="ECO:0007669"/>
    <property type="project" value="TreeGrafter"/>
</dbReference>
<proteinExistence type="inferred from homology"/>
<dbReference type="EnsemblProtists" id="EOD08112">
    <property type="protein sequence ID" value="EOD08112"/>
    <property type="gene ID" value="EMIHUDRAFT_217656"/>
</dbReference>
<dbReference type="PANTHER" id="PTHR42693:SF33">
    <property type="entry name" value="ARYLSULFATASE"/>
    <property type="match status" value="1"/>
</dbReference>
<keyword evidence="5" id="KW-0732">Signal</keyword>
<dbReference type="RefSeq" id="XP_005760541.1">
    <property type="nucleotide sequence ID" value="XM_005760484.1"/>
</dbReference>
<dbReference type="PANTHER" id="PTHR42693">
    <property type="entry name" value="ARYLSULFATASE FAMILY MEMBER"/>
    <property type="match status" value="1"/>
</dbReference>
<dbReference type="SUPFAM" id="SSF53649">
    <property type="entry name" value="Alkaline phosphatase-like"/>
    <property type="match status" value="1"/>
</dbReference>
<dbReference type="GeneID" id="17254302"/>
<feature type="chain" id="PRO_5044290980" description="Sulfatase N-terminal domain-containing protein" evidence="5">
    <location>
        <begin position="16"/>
        <end position="421"/>
    </location>
</feature>
<evidence type="ECO:0000256" key="5">
    <source>
        <dbReference type="SAM" id="SignalP"/>
    </source>
</evidence>
<evidence type="ECO:0000313" key="7">
    <source>
        <dbReference type="EnsemblProtists" id="EOD08112"/>
    </source>
</evidence>
<evidence type="ECO:0000256" key="1">
    <source>
        <dbReference type="ARBA" id="ARBA00008779"/>
    </source>
</evidence>
<keyword evidence="2" id="KW-0479">Metal-binding</keyword>
<dbReference type="KEGG" id="ehx:EMIHUDRAFT_217656"/>
<name>A0A0D3IA27_EMIH1</name>
<evidence type="ECO:0000256" key="2">
    <source>
        <dbReference type="ARBA" id="ARBA00022723"/>
    </source>
</evidence>
<evidence type="ECO:0000256" key="3">
    <source>
        <dbReference type="ARBA" id="ARBA00022801"/>
    </source>
</evidence>
<dbReference type="Pfam" id="PF00884">
    <property type="entry name" value="Sulfatase"/>
    <property type="match status" value="1"/>
</dbReference>
<dbReference type="InterPro" id="IPR024607">
    <property type="entry name" value="Sulfatase_CS"/>
</dbReference>
<keyword evidence="8" id="KW-1185">Reference proteome</keyword>
<dbReference type="Gene3D" id="3.40.720.10">
    <property type="entry name" value="Alkaline Phosphatase, subunit A"/>
    <property type="match status" value="1"/>
</dbReference>
<dbReference type="InterPro" id="IPR050738">
    <property type="entry name" value="Sulfatase"/>
</dbReference>
<dbReference type="eggNOG" id="KOG3867">
    <property type="taxonomic scope" value="Eukaryota"/>
</dbReference>
<dbReference type="GO" id="GO:0046872">
    <property type="term" value="F:metal ion binding"/>
    <property type="evidence" value="ECO:0007669"/>
    <property type="project" value="UniProtKB-KW"/>
</dbReference>